<evidence type="ECO:0000256" key="1">
    <source>
        <dbReference type="ARBA" id="ARBA00004561"/>
    </source>
</evidence>
<dbReference type="Proteomes" id="UP001248822">
    <property type="component" value="Unassembled WGS sequence"/>
</dbReference>
<protein>
    <submittedName>
        <fullName evidence="7">Fimbrial protein</fullName>
    </submittedName>
</protein>
<dbReference type="PANTHER" id="PTHR33420">
    <property type="entry name" value="FIMBRIAL SUBUNIT ELFA-RELATED"/>
    <property type="match status" value="1"/>
</dbReference>
<sequence length="171" mass="17397">MKQMMMLSACFLLVAGNALAADGTIHFTGNITDQTCTVDAGSQDLTVDLGNVAQSALNGAAGMKAAPTRFTLNVSECPDTVTGANVKFDGTSDGVNQNLLALDSGTGIATGVGIEIADRNGTPIPLHTASTDYPLAAGANSLDFIARYVSTGTAVTTGTANGTSQFTINYR</sequence>
<feature type="domain" description="Fimbrial-type adhesion" evidence="6">
    <location>
        <begin position="25"/>
        <end position="170"/>
    </location>
</feature>
<evidence type="ECO:0000313" key="8">
    <source>
        <dbReference type="Proteomes" id="UP001248822"/>
    </source>
</evidence>
<keyword evidence="3 5" id="KW-0732">Signal</keyword>
<dbReference type="InterPro" id="IPR008966">
    <property type="entry name" value="Adhesion_dom_sf"/>
</dbReference>
<comment type="similarity">
    <text evidence="2">Belongs to the fimbrial protein family.</text>
</comment>
<dbReference type="GO" id="GO:0043709">
    <property type="term" value="P:cell adhesion involved in single-species biofilm formation"/>
    <property type="evidence" value="ECO:0007669"/>
    <property type="project" value="TreeGrafter"/>
</dbReference>
<dbReference type="EMBL" id="JAQGEC010000002">
    <property type="protein sequence ID" value="MDR9889184.1"/>
    <property type="molecule type" value="Genomic_DNA"/>
</dbReference>
<evidence type="ECO:0000256" key="5">
    <source>
        <dbReference type="SAM" id="SignalP"/>
    </source>
</evidence>
<proteinExistence type="inferred from homology"/>
<dbReference type="Pfam" id="PF00419">
    <property type="entry name" value="Fimbrial"/>
    <property type="match status" value="1"/>
</dbReference>
<evidence type="ECO:0000256" key="2">
    <source>
        <dbReference type="ARBA" id="ARBA00006671"/>
    </source>
</evidence>
<dbReference type="GO" id="GO:0009289">
    <property type="term" value="C:pilus"/>
    <property type="evidence" value="ECO:0007669"/>
    <property type="project" value="UniProtKB-SubCell"/>
</dbReference>
<dbReference type="AlphaFoldDB" id="A0AAE4DKJ7"/>
<dbReference type="InterPro" id="IPR050263">
    <property type="entry name" value="Bact_Fimbrial_Adh_Pro"/>
</dbReference>
<dbReference type="Gene3D" id="2.60.40.1090">
    <property type="entry name" value="Fimbrial-type adhesion domain"/>
    <property type="match status" value="1"/>
</dbReference>
<dbReference type="SUPFAM" id="SSF49401">
    <property type="entry name" value="Bacterial adhesins"/>
    <property type="match status" value="1"/>
</dbReference>
<name>A0AAE4DKJ7_9ENTR</name>
<dbReference type="InterPro" id="IPR036937">
    <property type="entry name" value="Adhesion_dom_fimbrial_sf"/>
</dbReference>
<dbReference type="InterPro" id="IPR000259">
    <property type="entry name" value="Adhesion_dom_fimbrial"/>
</dbReference>
<feature type="chain" id="PRO_5042259626" evidence="5">
    <location>
        <begin position="21"/>
        <end position="171"/>
    </location>
</feature>
<keyword evidence="4" id="KW-0281">Fimbrium</keyword>
<evidence type="ECO:0000313" key="7">
    <source>
        <dbReference type="EMBL" id="MDR9889184.1"/>
    </source>
</evidence>
<evidence type="ECO:0000259" key="6">
    <source>
        <dbReference type="Pfam" id="PF00419"/>
    </source>
</evidence>
<evidence type="ECO:0000256" key="3">
    <source>
        <dbReference type="ARBA" id="ARBA00022729"/>
    </source>
</evidence>
<accession>A0AAE4DKJ7</accession>
<reference evidence="7" key="1">
    <citation type="submission" date="2022-12" db="EMBL/GenBank/DDBJ databases">
        <title>NDM-1 containing novel ST 2018 Pseudenterobacter timonensis.</title>
        <authorList>
            <person name="Halder G."/>
            <person name="Mandal S."/>
            <person name="Dutta S."/>
        </authorList>
    </citation>
    <scope>NUCLEOTIDE SEQUENCE</scope>
    <source>
        <strain evidence="7">CNCI147</strain>
    </source>
</reference>
<gene>
    <name evidence="7" type="ORF">O7047_02910</name>
</gene>
<dbReference type="RefSeq" id="WP_310824534.1">
    <property type="nucleotide sequence ID" value="NZ_JAQGEC010000002.1"/>
</dbReference>
<comment type="subcellular location">
    <subcellularLocation>
        <location evidence="1">Fimbrium</location>
    </subcellularLocation>
</comment>
<organism evidence="7 8">
    <name type="scientific">Pseudenterobacter timonensis</name>
    <dbReference type="NCBI Taxonomy" id="1755099"/>
    <lineage>
        <taxon>Bacteria</taxon>
        <taxon>Pseudomonadati</taxon>
        <taxon>Pseudomonadota</taxon>
        <taxon>Gammaproteobacteria</taxon>
        <taxon>Enterobacterales</taxon>
        <taxon>Enterobacteriaceae</taxon>
        <taxon>Pseudenterobacter</taxon>
    </lineage>
</organism>
<feature type="signal peptide" evidence="5">
    <location>
        <begin position="1"/>
        <end position="20"/>
    </location>
</feature>
<comment type="caution">
    <text evidence="7">The sequence shown here is derived from an EMBL/GenBank/DDBJ whole genome shotgun (WGS) entry which is preliminary data.</text>
</comment>
<evidence type="ECO:0000256" key="4">
    <source>
        <dbReference type="ARBA" id="ARBA00023263"/>
    </source>
</evidence>
<dbReference type="PANTHER" id="PTHR33420:SF3">
    <property type="entry name" value="FIMBRIAL SUBUNIT ELFA"/>
    <property type="match status" value="1"/>
</dbReference>